<organism evidence="2 3">
    <name type="scientific">Pleurodeles waltl</name>
    <name type="common">Iberian ribbed newt</name>
    <dbReference type="NCBI Taxonomy" id="8319"/>
    <lineage>
        <taxon>Eukaryota</taxon>
        <taxon>Metazoa</taxon>
        <taxon>Chordata</taxon>
        <taxon>Craniata</taxon>
        <taxon>Vertebrata</taxon>
        <taxon>Euteleostomi</taxon>
        <taxon>Amphibia</taxon>
        <taxon>Batrachia</taxon>
        <taxon>Caudata</taxon>
        <taxon>Salamandroidea</taxon>
        <taxon>Salamandridae</taxon>
        <taxon>Pleurodelinae</taxon>
        <taxon>Pleurodeles</taxon>
    </lineage>
</organism>
<evidence type="ECO:0000313" key="2">
    <source>
        <dbReference type="EMBL" id="KAJ1083882.1"/>
    </source>
</evidence>
<feature type="compositionally biased region" description="Basic and acidic residues" evidence="1">
    <location>
        <begin position="33"/>
        <end position="45"/>
    </location>
</feature>
<gene>
    <name evidence="2" type="ORF">NDU88_004037</name>
</gene>
<comment type="caution">
    <text evidence="2">The sequence shown here is derived from an EMBL/GenBank/DDBJ whole genome shotgun (WGS) entry which is preliminary data.</text>
</comment>
<evidence type="ECO:0000313" key="3">
    <source>
        <dbReference type="Proteomes" id="UP001066276"/>
    </source>
</evidence>
<reference evidence="2" key="1">
    <citation type="journal article" date="2022" name="bioRxiv">
        <title>Sequencing and chromosome-scale assembly of the giantPleurodeles waltlgenome.</title>
        <authorList>
            <person name="Brown T."/>
            <person name="Elewa A."/>
            <person name="Iarovenko S."/>
            <person name="Subramanian E."/>
            <person name="Araus A.J."/>
            <person name="Petzold A."/>
            <person name="Susuki M."/>
            <person name="Suzuki K.-i.T."/>
            <person name="Hayashi T."/>
            <person name="Toyoda A."/>
            <person name="Oliveira C."/>
            <person name="Osipova E."/>
            <person name="Leigh N.D."/>
            <person name="Simon A."/>
            <person name="Yun M.H."/>
        </authorList>
    </citation>
    <scope>NUCLEOTIDE SEQUENCE</scope>
    <source>
        <strain evidence="2">20211129_DDA</strain>
        <tissue evidence="2">Liver</tissue>
    </source>
</reference>
<sequence>MQEGRGSGAGAGGDGILHSHAGPMGPRAQARRRRDEENWVRADYFRRHRGSQKRSLERQVRGSVSGRGCGMERRGSGDGEAQLAIEKRDRHK</sequence>
<proteinExistence type="predicted"/>
<name>A0AAV7L073_PLEWA</name>
<protein>
    <submittedName>
        <fullName evidence="2">Uncharacterized protein</fullName>
    </submittedName>
</protein>
<evidence type="ECO:0000256" key="1">
    <source>
        <dbReference type="SAM" id="MobiDB-lite"/>
    </source>
</evidence>
<dbReference type="EMBL" id="JANPWB010000016">
    <property type="protein sequence ID" value="KAJ1083882.1"/>
    <property type="molecule type" value="Genomic_DNA"/>
</dbReference>
<feature type="compositionally biased region" description="Gly residues" evidence="1">
    <location>
        <begin position="1"/>
        <end position="15"/>
    </location>
</feature>
<accession>A0AAV7L073</accession>
<keyword evidence="3" id="KW-1185">Reference proteome</keyword>
<dbReference type="Proteomes" id="UP001066276">
    <property type="component" value="Chromosome 12"/>
</dbReference>
<dbReference type="AlphaFoldDB" id="A0AAV7L073"/>
<feature type="region of interest" description="Disordered" evidence="1">
    <location>
        <begin position="1"/>
        <end position="92"/>
    </location>
</feature>